<proteinExistence type="inferred from homology"/>
<dbReference type="Gene3D" id="1.10.10.10">
    <property type="entry name" value="Winged helix-like DNA-binding domain superfamily/Winged helix DNA-binding domain"/>
    <property type="match status" value="2"/>
</dbReference>
<dbReference type="Proteomes" id="UP000000496">
    <property type="component" value="Chromosome gsn.131"/>
</dbReference>
<dbReference type="OrthoDB" id="14251at2"/>
<dbReference type="HAMAP" id="MF_01114">
    <property type="entry name" value="RecX"/>
    <property type="match status" value="1"/>
</dbReference>
<dbReference type="HOGENOM" id="CLU_1377329_0_0_0"/>
<comment type="function">
    <text evidence="5">Modulates RecA activity.</text>
</comment>
<dbReference type="KEGG" id="sng:SNE_A19330"/>
<dbReference type="RefSeq" id="WP_013944276.1">
    <property type="nucleotide sequence ID" value="NC_015713.1"/>
</dbReference>
<dbReference type="InterPro" id="IPR003783">
    <property type="entry name" value="Regulatory_RecX"/>
</dbReference>
<reference key="1">
    <citation type="journal article" date="2011" name="Mol. Biol. Evol.">
        <title>Unity in variety -- the pan-genome of the Chlamydiae.</title>
        <authorList>
            <person name="Collingro A."/>
            <person name="Tischler P."/>
            <person name="Weinmaier T."/>
            <person name="Penz T."/>
            <person name="Heinz E."/>
            <person name="Brunham R.C."/>
            <person name="Read T.D."/>
            <person name="Bavoil P.M."/>
            <person name="Sachse K."/>
            <person name="Kahane S."/>
            <person name="Friedman M.G."/>
            <person name="Rattei T."/>
            <person name="Myers G.S.A."/>
            <person name="Horn M."/>
        </authorList>
    </citation>
    <scope>NUCLEOTIDE SEQUENCE</scope>
    <source>
        <strain>Z</strain>
    </source>
</reference>
<name>F8L3F6_SIMNZ</name>
<dbReference type="EMBL" id="FR872582">
    <property type="protein sequence ID" value="CCB89810.1"/>
    <property type="molecule type" value="Genomic_DNA"/>
</dbReference>
<dbReference type="AlphaFoldDB" id="F8L3F6"/>
<evidence type="ECO:0000313" key="7">
    <source>
        <dbReference type="EMBL" id="CCB89810.1"/>
    </source>
</evidence>
<gene>
    <name evidence="5 7" type="primary">recX</name>
    <name evidence="7" type="ordered locus">SNE_A19330</name>
</gene>
<dbReference type="STRING" id="331113.SNE_A19330"/>
<evidence type="ECO:0000259" key="6">
    <source>
        <dbReference type="Pfam" id="PF21981"/>
    </source>
</evidence>
<feature type="domain" description="RecX third three-helical" evidence="6">
    <location>
        <begin position="146"/>
        <end position="189"/>
    </location>
</feature>
<dbReference type="GO" id="GO:0006282">
    <property type="term" value="P:regulation of DNA repair"/>
    <property type="evidence" value="ECO:0007669"/>
    <property type="project" value="UniProtKB-UniRule"/>
</dbReference>
<dbReference type="eggNOG" id="COG2137">
    <property type="taxonomic scope" value="Bacteria"/>
</dbReference>
<dbReference type="InterPro" id="IPR036388">
    <property type="entry name" value="WH-like_DNA-bd_sf"/>
</dbReference>
<sequence length="198" mass="23610">MIKIENVEKQTFVNIIVEGEVWKKLDKKLYSKHLRKIRTCTDKKSLTDLFSVLEEQVALGYVYKLLAMKGYLENQLRKKLKERHFEEKAIEAVLGVCREKGYINDVREAKGFVEREKRRGQGPKAIVQRLKEKAGVSLEVSFSQEEEREKLEQLLEKRFPDLSEIKTKERAYRFFQRRGFSEHLIREILFAESEPHYW</sequence>
<evidence type="ECO:0000256" key="4">
    <source>
        <dbReference type="ARBA" id="ARBA00022490"/>
    </source>
</evidence>
<comment type="similarity">
    <text evidence="2 5">Belongs to the RecX family.</text>
</comment>
<evidence type="ECO:0000256" key="3">
    <source>
        <dbReference type="ARBA" id="ARBA00018111"/>
    </source>
</evidence>
<keyword evidence="4 5" id="KW-0963">Cytoplasm</keyword>
<comment type="subcellular location">
    <subcellularLocation>
        <location evidence="1 5">Cytoplasm</location>
    </subcellularLocation>
</comment>
<evidence type="ECO:0000313" key="8">
    <source>
        <dbReference type="Proteomes" id="UP000000496"/>
    </source>
</evidence>
<keyword evidence="8" id="KW-1185">Reference proteome</keyword>
<evidence type="ECO:0000256" key="1">
    <source>
        <dbReference type="ARBA" id="ARBA00004496"/>
    </source>
</evidence>
<dbReference type="PANTHER" id="PTHR33602">
    <property type="entry name" value="REGULATORY PROTEIN RECX FAMILY PROTEIN"/>
    <property type="match status" value="1"/>
</dbReference>
<evidence type="ECO:0000256" key="2">
    <source>
        <dbReference type="ARBA" id="ARBA00009695"/>
    </source>
</evidence>
<organism evidence="7 8">
    <name type="scientific">Simkania negevensis (strain ATCC VR-1471 / DSM 27360 / Z)</name>
    <dbReference type="NCBI Taxonomy" id="331113"/>
    <lineage>
        <taxon>Bacteria</taxon>
        <taxon>Pseudomonadati</taxon>
        <taxon>Chlamydiota</taxon>
        <taxon>Chlamydiia</taxon>
        <taxon>Parachlamydiales</taxon>
        <taxon>Simkaniaceae</taxon>
        <taxon>Simkania</taxon>
    </lineage>
</organism>
<dbReference type="InterPro" id="IPR053925">
    <property type="entry name" value="RecX_HTH_3rd"/>
</dbReference>
<dbReference type="GO" id="GO:0005737">
    <property type="term" value="C:cytoplasm"/>
    <property type="evidence" value="ECO:0007669"/>
    <property type="project" value="UniProtKB-SubCell"/>
</dbReference>
<reference evidence="7 8" key="2">
    <citation type="journal article" date="2011" name="Mol. Biol. Evol.">
        <title>Unity in variety--the pan-genome of the Chlamydiae.</title>
        <authorList>
            <person name="Collingro A."/>
            <person name="Tischler P."/>
            <person name="Weinmaier T."/>
            <person name="Penz T."/>
            <person name="Heinz E."/>
            <person name="Brunham R.C."/>
            <person name="Read T.D."/>
            <person name="Bavoil P.M."/>
            <person name="Sachse K."/>
            <person name="Kahane S."/>
            <person name="Friedman M.G."/>
            <person name="Rattei T."/>
            <person name="Myers G.S."/>
            <person name="Horn M."/>
        </authorList>
    </citation>
    <scope>NUCLEOTIDE SEQUENCE [LARGE SCALE GENOMIC DNA]</scope>
    <source>
        <strain evidence="8">ATCC VR-1471 / Z</strain>
    </source>
</reference>
<dbReference type="PANTHER" id="PTHR33602:SF1">
    <property type="entry name" value="REGULATORY PROTEIN RECX FAMILY PROTEIN"/>
    <property type="match status" value="1"/>
</dbReference>
<evidence type="ECO:0000256" key="5">
    <source>
        <dbReference type="HAMAP-Rule" id="MF_01114"/>
    </source>
</evidence>
<accession>F8L3F6</accession>
<protein>
    <recommendedName>
        <fullName evidence="3 5">Regulatory protein RecX</fullName>
    </recommendedName>
</protein>
<dbReference type="Pfam" id="PF21981">
    <property type="entry name" value="RecX_HTH3"/>
    <property type="match status" value="1"/>
</dbReference>